<gene>
    <name evidence="4" type="ORF">DCAR_0312700</name>
</gene>
<dbReference type="PROSITE" id="PS50966">
    <property type="entry name" value="ZF_SWIM"/>
    <property type="match status" value="1"/>
</dbReference>
<dbReference type="EMBL" id="CP093345">
    <property type="protein sequence ID" value="WOG93416.1"/>
    <property type="molecule type" value="Genomic_DNA"/>
</dbReference>
<dbReference type="PANTHER" id="PTHR31973:SF187">
    <property type="entry name" value="MUTATOR TRANSPOSASE MUDRA PROTEIN"/>
    <property type="match status" value="1"/>
</dbReference>
<name>A0AAF0WRH1_DAUCS</name>
<keyword evidence="1" id="KW-0863">Zinc-finger</keyword>
<feature type="compositionally biased region" description="Polar residues" evidence="2">
    <location>
        <begin position="186"/>
        <end position="195"/>
    </location>
</feature>
<evidence type="ECO:0000313" key="4">
    <source>
        <dbReference type="EMBL" id="WOG93416.1"/>
    </source>
</evidence>
<dbReference type="GO" id="GO:0008270">
    <property type="term" value="F:zinc ion binding"/>
    <property type="evidence" value="ECO:0007669"/>
    <property type="project" value="UniProtKB-KW"/>
</dbReference>
<organism evidence="4 5">
    <name type="scientific">Daucus carota subsp. sativus</name>
    <name type="common">Carrot</name>
    <dbReference type="NCBI Taxonomy" id="79200"/>
    <lineage>
        <taxon>Eukaryota</taxon>
        <taxon>Viridiplantae</taxon>
        <taxon>Streptophyta</taxon>
        <taxon>Embryophyta</taxon>
        <taxon>Tracheophyta</taxon>
        <taxon>Spermatophyta</taxon>
        <taxon>Magnoliopsida</taxon>
        <taxon>eudicotyledons</taxon>
        <taxon>Gunneridae</taxon>
        <taxon>Pentapetalae</taxon>
        <taxon>asterids</taxon>
        <taxon>campanulids</taxon>
        <taxon>Apiales</taxon>
        <taxon>Apiaceae</taxon>
        <taxon>Apioideae</taxon>
        <taxon>Scandiceae</taxon>
        <taxon>Daucinae</taxon>
        <taxon>Daucus</taxon>
        <taxon>Daucus sect. Daucus</taxon>
    </lineage>
</organism>
<keyword evidence="1" id="KW-0862">Zinc</keyword>
<evidence type="ECO:0000259" key="3">
    <source>
        <dbReference type="PROSITE" id="PS50966"/>
    </source>
</evidence>
<proteinExistence type="predicted"/>
<reference evidence="4" key="2">
    <citation type="submission" date="2022-03" db="EMBL/GenBank/DDBJ databases">
        <title>Draft title - Genomic analysis of global carrot germplasm unveils the trajectory of domestication and the origin of high carotenoid orange carrot.</title>
        <authorList>
            <person name="Iorizzo M."/>
            <person name="Ellison S."/>
            <person name="Senalik D."/>
            <person name="Macko-Podgorni A."/>
            <person name="Grzebelus D."/>
            <person name="Bostan H."/>
            <person name="Rolling W."/>
            <person name="Curaba J."/>
            <person name="Simon P."/>
        </authorList>
    </citation>
    <scope>NUCLEOTIDE SEQUENCE</scope>
    <source>
        <tissue evidence="4">Leaf</tissue>
    </source>
</reference>
<feature type="region of interest" description="Disordered" evidence="2">
    <location>
        <begin position="164"/>
        <end position="195"/>
    </location>
</feature>
<feature type="domain" description="SWIM-type" evidence="3">
    <location>
        <begin position="91"/>
        <end position="125"/>
    </location>
</feature>
<sequence>MVCKSDQFVNNQCEVFNSSIKKYRDLPIISMLKGIHIDVMCRILKRRDKMQSSYAFNPICPNAMRRLNNKGCHVIWSGGSKYLVTMTDGGYEMVVDLEAQKCACRKWELSGILCYHACACIAWAQQRFEGYIHKSYSKDAFLDCYRHIIEPICGETEWTPTEFPRPLPPAIKVPTGRPKKKRNKSTDVPQTNATKLTRKNTFMTCTYCKEANHTTRTCPAKKAKTTTQTPRDETPLSVPTNTPTAAETHVSTREAPQQMGEGTKSKQKKARTATIGEGSQGGVFKQKKATTARNTPLGIQPEDFGDARNAPVTSLRKLEAARKARQDNRKKFTEKAAWEI</sequence>
<evidence type="ECO:0000256" key="2">
    <source>
        <dbReference type="SAM" id="MobiDB-lite"/>
    </source>
</evidence>
<dbReference type="AlphaFoldDB" id="A0AAF0WRH1"/>
<accession>A0AAF0WRH1</accession>
<evidence type="ECO:0000256" key="1">
    <source>
        <dbReference type="PROSITE-ProRule" id="PRU00325"/>
    </source>
</evidence>
<reference evidence="4" key="1">
    <citation type="journal article" date="2016" name="Nat. Genet.">
        <title>A high-quality carrot genome assembly provides new insights into carotenoid accumulation and asterid genome evolution.</title>
        <authorList>
            <person name="Iorizzo M."/>
            <person name="Ellison S."/>
            <person name="Senalik D."/>
            <person name="Zeng P."/>
            <person name="Satapoomin P."/>
            <person name="Huang J."/>
            <person name="Bowman M."/>
            <person name="Iovene M."/>
            <person name="Sanseverino W."/>
            <person name="Cavagnaro P."/>
            <person name="Yildiz M."/>
            <person name="Macko-Podgorni A."/>
            <person name="Moranska E."/>
            <person name="Grzebelus E."/>
            <person name="Grzebelus D."/>
            <person name="Ashrafi H."/>
            <person name="Zheng Z."/>
            <person name="Cheng S."/>
            <person name="Spooner D."/>
            <person name="Van Deynze A."/>
            <person name="Simon P."/>
        </authorList>
    </citation>
    <scope>NUCLEOTIDE SEQUENCE</scope>
    <source>
        <tissue evidence="4">Leaf</tissue>
    </source>
</reference>
<dbReference type="Proteomes" id="UP000077755">
    <property type="component" value="Chromosome 3"/>
</dbReference>
<keyword evidence="1" id="KW-0479">Metal-binding</keyword>
<protein>
    <recommendedName>
        <fullName evidence="3">SWIM-type domain-containing protein</fullName>
    </recommendedName>
</protein>
<dbReference type="PANTHER" id="PTHR31973">
    <property type="entry name" value="POLYPROTEIN, PUTATIVE-RELATED"/>
    <property type="match status" value="1"/>
</dbReference>
<dbReference type="Pfam" id="PF04434">
    <property type="entry name" value="SWIM"/>
    <property type="match status" value="1"/>
</dbReference>
<evidence type="ECO:0000313" key="5">
    <source>
        <dbReference type="Proteomes" id="UP000077755"/>
    </source>
</evidence>
<keyword evidence="5" id="KW-1185">Reference proteome</keyword>
<dbReference type="InterPro" id="IPR007527">
    <property type="entry name" value="Znf_SWIM"/>
</dbReference>
<feature type="region of interest" description="Disordered" evidence="2">
    <location>
        <begin position="218"/>
        <end position="311"/>
    </location>
</feature>